<dbReference type="InterPro" id="IPR052576">
    <property type="entry name" value="AA_Transporter-Related"/>
</dbReference>
<feature type="transmembrane region" description="Helical" evidence="6">
    <location>
        <begin position="57"/>
        <end position="77"/>
    </location>
</feature>
<name>A0A010S1A6_PSEFL</name>
<accession>A0A010S1A6</accession>
<evidence type="ECO:0000259" key="7">
    <source>
        <dbReference type="Pfam" id="PF03553"/>
    </source>
</evidence>
<comment type="caution">
    <text evidence="8">The sequence shown here is derived from an EMBL/GenBank/DDBJ whole genome shotgun (WGS) entry which is preliminary data.</text>
</comment>
<keyword evidence="4 6" id="KW-1133">Transmembrane helix</keyword>
<dbReference type="HOGENOM" id="CLU_178326_0_0_6"/>
<dbReference type="InterPro" id="IPR018461">
    <property type="entry name" value="Na/H_Antiport_NhaC-like_C"/>
</dbReference>
<comment type="subcellular location">
    <subcellularLocation>
        <location evidence="1">Cell membrane</location>
        <topology evidence="1">Multi-pass membrane protein</topology>
    </subcellularLocation>
</comment>
<dbReference type="PATRIC" id="fig|1042209.11.peg.2417"/>
<dbReference type="AlphaFoldDB" id="A0A010S1A6"/>
<sequence>MINAVIAAVGVMLVLSLSRVHVVITLIVGSAVSDSTLGPTSGLNIDGQHHHIRDTVVPTFLHYNLPLLAFGWVVAMVL</sequence>
<feature type="domain" description="Na+/H+ antiporter NhaC-like C-terminal" evidence="7">
    <location>
        <begin position="32"/>
        <end position="72"/>
    </location>
</feature>
<dbReference type="GO" id="GO:0005886">
    <property type="term" value="C:plasma membrane"/>
    <property type="evidence" value="ECO:0007669"/>
    <property type="project" value="UniProtKB-SubCell"/>
</dbReference>
<dbReference type="Pfam" id="PF03553">
    <property type="entry name" value="Na_H_antiporter"/>
    <property type="match status" value="1"/>
</dbReference>
<evidence type="ECO:0000256" key="4">
    <source>
        <dbReference type="ARBA" id="ARBA00022989"/>
    </source>
</evidence>
<keyword evidence="5 6" id="KW-0472">Membrane</keyword>
<reference evidence="8 9" key="1">
    <citation type="journal article" date="2011" name="J. Bacteriol.">
        <title>Draft genome sequence of the polycyclic aromatic hydrocarbon-degrading, genetically engineered bioluminescent bioreporter Pseudomonas fluorescens HK44.</title>
        <authorList>
            <person name="Chauhan A."/>
            <person name="Layton A.C."/>
            <person name="Williams D.E."/>
            <person name="Smartt A.E."/>
            <person name="Ripp S."/>
            <person name="Karpinets T.V."/>
            <person name="Brown S.D."/>
            <person name="Sayler G.S."/>
        </authorList>
    </citation>
    <scope>NUCLEOTIDE SEQUENCE [LARGE SCALE GENOMIC DNA]</scope>
    <source>
        <strain evidence="8 9">HK44</strain>
    </source>
</reference>
<dbReference type="PANTHER" id="PTHR37821">
    <property type="entry name" value="AMINO ACID TRANSPORTER YUIF-RELATED"/>
    <property type="match status" value="1"/>
</dbReference>
<evidence type="ECO:0000256" key="2">
    <source>
        <dbReference type="ARBA" id="ARBA00022475"/>
    </source>
</evidence>
<gene>
    <name evidence="8" type="ORF">HK44_000390</name>
</gene>
<evidence type="ECO:0000313" key="9">
    <source>
        <dbReference type="Proteomes" id="UP000022611"/>
    </source>
</evidence>
<evidence type="ECO:0000313" key="8">
    <source>
        <dbReference type="EMBL" id="EXF94649.1"/>
    </source>
</evidence>
<evidence type="ECO:0000256" key="3">
    <source>
        <dbReference type="ARBA" id="ARBA00022692"/>
    </source>
</evidence>
<dbReference type="PANTHER" id="PTHR37821:SF1">
    <property type="entry name" value="AMINO ACID TRANSPORTER YUIF-RELATED"/>
    <property type="match status" value="1"/>
</dbReference>
<evidence type="ECO:0000256" key="1">
    <source>
        <dbReference type="ARBA" id="ARBA00004651"/>
    </source>
</evidence>
<dbReference type="Proteomes" id="UP000022611">
    <property type="component" value="Unassembled WGS sequence"/>
</dbReference>
<keyword evidence="2" id="KW-1003">Cell membrane</keyword>
<organism evidence="8 9">
    <name type="scientific">Pseudomonas fluorescens HK44</name>
    <dbReference type="NCBI Taxonomy" id="1042209"/>
    <lineage>
        <taxon>Bacteria</taxon>
        <taxon>Pseudomonadati</taxon>
        <taxon>Pseudomonadota</taxon>
        <taxon>Gammaproteobacteria</taxon>
        <taxon>Pseudomonadales</taxon>
        <taxon>Pseudomonadaceae</taxon>
        <taxon>Pseudomonas</taxon>
    </lineage>
</organism>
<dbReference type="EMBL" id="AFOY02000010">
    <property type="protein sequence ID" value="EXF94649.1"/>
    <property type="molecule type" value="Genomic_DNA"/>
</dbReference>
<dbReference type="OrthoDB" id="9772446at2"/>
<proteinExistence type="predicted"/>
<protein>
    <recommendedName>
        <fullName evidence="7">Na+/H+ antiporter NhaC-like C-terminal domain-containing protein</fullName>
    </recommendedName>
</protein>
<keyword evidence="3 6" id="KW-0812">Transmembrane</keyword>
<dbReference type="eggNOG" id="COG2056">
    <property type="taxonomic scope" value="Bacteria"/>
</dbReference>
<evidence type="ECO:0000256" key="6">
    <source>
        <dbReference type="SAM" id="Phobius"/>
    </source>
</evidence>
<evidence type="ECO:0000256" key="5">
    <source>
        <dbReference type="ARBA" id="ARBA00023136"/>
    </source>
</evidence>